<organism evidence="3 4">
    <name type="scientific">Nonomuraea guangzhouensis</name>
    <dbReference type="NCBI Taxonomy" id="1291555"/>
    <lineage>
        <taxon>Bacteria</taxon>
        <taxon>Bacillati</taxon>
        <taxon>Actinomycetota</taxon>
        <taxon>Actinomycetes</taxon>
        <taxon>Streptosporangiales</taxon>
        <taxon>Streptosporangiaceae</taxon>
        <taxon>Nonomuraea</taxon>
    </lineage>
</organism>
<dbReference type="Pfam" id="PF17289">
    <property type="entry name" value="Terminase_6C"/>
    <property type="match status" value="1"/>
</dbReference>
<evidence type="ECO:0000313" key="4">
    <source>
        <dbReference type="Proteomes" id="UP001597097"/>
    </source>
</evidence>
<dbReference type="InterPro" id="IPR035421">
    <property type="entry name" value="Terminase_6C"/>
</dbReference>
<gene>
    <name evidence="3" type="primary">terL</name>
    <name evidence="3" type="ORF">ACFSJ0_58900</name>
</gene>
<accession>A0ABW4GWP9</accession>
<keyword evidence="4" id="KW-1185">Reference proteome</keyword>
<dbReference type="InterPro" id="IPR006517">
    <property type="entry name" value="Phage_terminase_lsu-like_C"/>
</dbReference>
<protein>
    <submittedName>
        <fullName evidence="3">Phage terminase large subunit</fullName>
    </submittedName>
</protein>
<evidence type="ECO:0000259" key="2">
    <source>
        <dbReference type="Pfam" id="PF17289"/>
    </source>
</evidence>
<dbReference type="NCBIfam" id="TIGR01630">
    <property type="entry name" value="psiM2_ORF9"/>
    <property type="match status" value="1"/>
</dbReference>
<proteinExistence type="predicted"/>
<comment type="caution">
    <text evidence="3">The sequence shown here is derived from an EMBL/GenBank/DDBJ whole genome shotgun (WGS) entry which is preliminary data.</text>
</comment>
<sequence>MTVVALSPWEIAAQHFLPRPRRWATPGDLATALDPTTVQTPALDVIDRELVALADGDSDRLMVFMPPQEGKSSRISHRFAEWLLVNDPGLRIAIVSYADEIARRWGADIKLDAQTFNGDDDTIDLGIRLRADSRAAGRWQINGHKGGVYCVGVGGALAGKPVDVLLWDDPLKDLEQAQSAAYRERAWRFWQAVAVPRLGPGSRVVLVTTRWHEDDPAGRLLKQDRGRWRVVNIPAVAEAADDPLGRRIGEPMISARGERDWAQIRQDVGEYVWAALYQQRPRPAAGMLFKRAGLRHWAKSIDQRLLLDGRTVDLRDCWKFLTVDLAASTKTSADYTAAAVWAIGVDGDLIMLDGLRERMDPAGHWPAVRALRERWSADVVFVESRMFGTTLVYEAGRAGVPVQELHADTDKVTRALPATARADSARLWFPPEDRFPDWGDWRDELLAFPNGTHDDCVDVVAYAARVAGAHWLPMESSEQVDARRASRDDGAIEQAYAAATGGGSGLDLMSINY</sequence>
<dbReference type="EMBL" id="JBHUCM010000070">
    <property type="protein sequence ID" value="MFD1547004.1"/>
    <property type="molecule type" value="Genomic_DNA"/>
</dbReference>
<keyword evidence="1" id="KW-1188">Viral release from host cell</keyword>
<feature type="domain" description="Terminase large subunit gp17-like C-terminal" evidence="2">
    <location>
        <begin position="322"/>
        <end position="463"/>
    </location>
</feature>
<name>A0ABW4GWP9_9ACTN</name>
<dbReference type="Proteomes" id="UP001597097">
    <property type="component" value="Unassembled WGS sequence"/>
</dbReference>
<evidence type="ECO:0000256" key="1">
    <source>
        <dbReference type="ARBA" id="ARBA00022612"/>
    </source>
</evidence>
<reference evidence="4" key="1">
    <citation type="journal article" date="2019" name="Int. J. Syst. Evol. Microbiol.">
        <title>The Global Catalogue of Microorganisms (GCM) 10K type strain sequencing project: providing services to taxonomists for standard genome sequencing and annotation.</title>
        <authorList>
            <consortium name="The Broad Institute Genomics Platform"/>
            <consortium name="The Broad Institute Genome Sequencing Center for Infectious Disease"/>
            <person name="Wu L."/>
            <person name="Ma J."/>
        </authorList>
    </citation>
    <scope>NUCLEOTIDE SEQUENCE [LARGE SCALE GENOMIC DNA]</scope>
    <source>
        <strain evidence="4">CGMCC 1.15399</strain>
    </source>
</reference>
<dbReference type="RefSeq" id="WP_219536589.1">
    <property type="nucleotide sequence ID" value="NZ_JAHKRM010000031.1"/>
</dbReference>
<evidence type="ECO:0000313" key="3">
    <source>
        <dbReference type="EMBL" id="MFD1547004.1"/>
    </source>
</evidence>